<comment type="catalytic activity">
    <reaction evidence="29">
        <text>prostaglandin H2 = thromboxane A2</text>
        <dbReference type="Rhea" id="RHEA:17137"/>
        <dbReference type="ChEBI" id="CHEBI:57405"/>
        <dbReference type="ChEBI" id="CHEBI:57445"/>
        <dbReference type="EC" id="5.3.99.5"/>
    </reaction>
    <physiologicalReaction direction="left-to-right" evidence="29">
        <dbReference type="Rhea" id="RHEA:17138"/>
    </physiologicalReaction>
</comment>
<evidence type="ECO:0000313" key="38">
    <source>
        <dbReference type="EMBL" id="PIK54996.1"/>
    </source>
</evidence>
<evidence type="ECO:0000256" key="36">
    <source>
        <dbReference type="SAM" id="MobiDB-lite"/>
    </source>
</evidence>
<dbReference type="GO" id="GO:0004796">
    <property type="term" value="F:thromboxane-A synthase activity"/>
    <property type="evidence" value="ECO:0007669"/>
    <property type="project" value="UniProtKB-EC"/>
</dbReference>
<evidence type="ECO:0000256" key="26">
    <source>
        <dbReference type="ARBA" id="ARBA00033404"/>
    </source>
</evidence>
<dbReference type="GO" id="GO:0020037">
    <property type="term" value="F:heme binding"/>
    <property type="evidence" value="ECO:0007669"/>
    <property type="project" value="InterPro"/>
</dbReference>
<dbReference type="Gene3D" id="1.10.630.10">
    <property type="entry name" value="Cytochrome P450"/>
    <property type="match status" value="1"/>
</dbReference>
<name>A0A2G8L412_STIJA</name>
<evidence type="ECO:0000256" key="14">
    <source>
        <dbReference type="ARBA" id="ARBA00022723"/>
    </source>
</evidence>
<dbReference type="SUPFAM" id="SSF48264">
    <property type="entry name" value="Cytochrome P450"/>
    <property type="match status" value="1"/>
</dbReference>
<evidence type="ECO:0000256" key="34">
    <source>
        <dbReference type="PIRSR" id="PIRSR602401-1"/>
    </source>
</evidence>
<keyword evidence="16" id="KW-0276">Fatty acid metabolism</keyword>
<evidence type="ECO:0000256" key="15">
    <source>
        <dbReference type="ARBA" id="ARBA00022824"/>
    </source>
</evidence>
<dbReference type="PRINTS" id="PR00463">
    <property type="entry name" value="EP450I"/>
</dbReference>
<proteinExistence type="inferred from homology"/>
<evidence type="ECO:0000256" key="27">
    <source>
        <dbReference type="ARBA" id="ARBA00036380"/>
    </source>
</evidence>
<feature type="binding site" description="axial binding residue" evidence="34">
    <location>
        <position position="462"/>
    </location>
    <ligand>
        <name>heme</name>
        <dbReference type="ChEBI" id="CHEBI:30413"/>
    </ligand>
    <ligandPart>
        <name>Fe</name>
        <dbReference type="ChEBI" id="CHEBI:18248"/>
    </ligandPart>
</feature>
<dbReference type="InterPro" id="IPR002401">
    <property type="entry name" value="Cyt_P450_E_grp-I"/>
</dbReference>
<evidence type="ECO:0000256" key="24">
    <source>
        <dbReference type="ARBA" id="ARBA00023235"/>
    </source>
</evidence>
<evidence type="ECO:0000313" key="39">
    <source>
        <dbReference type="Proteomes" id="UP000230750"/>
    </source>
</evidence>
<keyword evidence="9" id="KW-0644">Prostaglandin metabolism</keyword>
<dbReference type="EMBL" id="MRZV01000227">
    <property type="protein sequence ID" value="PIK54996.1"/>
    <property type="molecule type" value="Genomic_DNA"/>
</dbReference>
<evidence type="ECO:0000256" key="9">
    <source>
        <dbReference type="ARBA" id="ARBA00022501"/>
    </source>
</evidence>
<protein>
    <recommendedName>
        <fullName evidence="31">Thromboxane-A synthase</fullName>
        <ecNumber evidence="8">4.2.1.152</ecNumber>
        <ecNumber evidence="30">5.3.99.5</ecNumber>
    </recommendedName>
    <alternativeName>
        <fullName evidence="32">Cytochrome P450 5A1</fullName>
    </alternativeName>
    <alternativeName>
        <fullName evidence="26">Hydroperoxy icosatetraenoate dehydratase</fullName>
    </alternativeName>
</protein>
<gene>
    <name evidence="38" type="ORF">BSL78_08043</name>
</gene>
<evidence type="ECO:0000256" key="1">
    <source>
        <dbReference type="ARBA" id="ARBA00001143"/>
    </source>
</evidence>
<keyword evidence="20 34" id="KW-0408">Iron</keyword>
<dbReference type="OrthoDB" id="1470350at2759"/>
<organism evidence="38 39">
    <name type="scientific">Stichopus japonicus</name>
    <name type="common">Sea cucumber</name>
    <dbReference type="NCBI Taxonomy" id="307972"/>
    <lineage>
        <taxon>Eukaryota</taxon>
        <taxon>Metazoa</taxon>
        <taxon>Echinodermata</taxon>
        <taxon>Eleutherozoa</taxon>
        <taxon>Echinozoa</taxon>
        <taxon>Holothuroidea</taxon>
        <taxon>Aspidochirotacea</taxon>
        <taxon>Aspidochirotida</taxon>
        <taxon>Stichopodidae</taxon>
        <taxon>Apostichopus</taxon>
    </lineage>
</organism>
<evidence type="ECO:0000256" key="30">
    <source>
        <dbReference type="ARBA" id="ARBA00038872"/>
    </source>
</evidence>
<reference evidence="38 39" key="1">
    <citation type="journal article" date="2017" name="PLoS Biol.">
        <title>The sea cucumber genome provides insights into morphological evolution and visceral regeneration.</title>
        <authorList>
            <person name="Zhang X."/>
            <person name="Sun L."/>
            <person name="Yuan J."/>
            <person name="Sun Y."/>
            <person name="Gao Y."/>
            <person name="Zhang L."/>
            <person name="Li S."/>
            <person name="Dai H."/>
            <person name="Hamel J.F."/>
            <person name="Liu C."/>
            <person name="Yu Y."/>
            <person name="Liu S."/>
            <person name="Lin W."/>
            <person name="Guo K."/>
            <person name="Jin S."/>
            <person name="Xu P."/>
            <person name="Storey K.B."/>
            <person name="Huan P."/>
            <person name="Zhang T."/>
            <person name="Zhou Y."/>
            <person name="Zhang J."/>
            <person name="Lin C."/>
            <person name="Li X."/>
            <person name="Xing L."/>
            <person name="Huo D."/>
            <person name="Sun M."/>
            <person name="Wang L."/>
            <person name="Mercier A."/>
            <person name="Li F."/>
            <person name="Yang H."/>
            <person name="Xiang J."/>
        </authorList>
    </citation>
    <scope>NUCLEOTIDE SEQUENCE [LARGE SCALE GENOMIC DNA]</scope>
    <source>
        <strain evidence="38">Shaxun</strain>
        <tissue evidence="38">Muscle</tissue>
    </source>
</reference>
<feature type="transmembrane region" description="Helical" evidence="37">
    <location>
        <begin position="6"/>
        <end position="26"/>
    </location>
</feature>
<keyword evidence="19 35" id="KW-0560">Oxidoreductase</keyword>
<comment type="function">
    <text evidence="33">Catalyzes the conversion of prostaglandin H2 (PGH2) to thromboxane A2 (TXA2), a potent inducer of blood vessel constriction and platelet aggregation. Also cleaves PGH2 to 12-hydroxy-heptadecatrienoicacid (12-HHT) and malondialdehyde, which is known to act as a mediator of DNA damage. 12-HHT and malondialdehyde are formed stoichiometrically in the same amounts as TXA2. Additionally, displays dehydratase activity, toward (15S)-hydroperoxy-(5Z,8Z,11Z,13E)-eicosatetraenoate (15(S)-HPETE) producing 15-KETE and 15-HETE.</text>
</comment>
<keyword evidence="23" id="KW-0275">Fatty acid biosynthesis</keyword>
<keyword evidence="13 37" id="KW-0812">Transmembrane</keyword>
<evidence type="ECO:0000256" key="11">
    <source>
        <dbReference type="ARBA" id="ARBA00022585"/>
    </source>
</evidence>
<evidence type="ECO:0000256" key="5">
    <source>
        <dbReference type="ARBA" id="ARBA00004477"/>
    </source>
</evidence>
<evidence type="ECO:0000256" key="8">
    <source>
        <dbReference type="ARBA" id="ARBA00013084"/>
    </source>
</evidence>
<keyword evidence="18 37" id="KW-1133">Transmembrane helix</keyword>
<dbReference type="STRING" id="307972.A0A2G8L412"/>
<comment type="catalytic activity">
    <reaction evidence="27">
        <text>(15S)-hydroperoxy-(5Z,8Z,11Z,13E)-eicosatetraenoate + AH2 = (15S)-hydroxy-(5Z,8Z,11Z,13E)-eicosatetraenoate + A + H2O</text>
        <dbReference type="Rhea" id="RHEA:48856"/>
        <dbReference type="ChEBI" id="CHEBI:13193"/>
        <dbReference type="ChEBI" id="CHEBI:15377"/>
        <dbReference type="ChEBI" id="CHEBI:17499"/>
        <dbReference type="ChEBI" id="CHEBI:57409"/>
        <dbReference type="ChEBI" id="CHEBI:57446"/>
    </reaction>
    <physiologicalReaction direction="left-to-right" evidence="27">
        <dbReference type="Rhea" id="RHEA:48857"/>
    </physiologicalReaction>
</comment>
<dbReference type="InterPro" id="IPR050705">
    <property type="entry name" value="Cytochrome_P450_3A"/>
</dbReference>
<comment type="caution">
    <text evidence="38">The sequence shown here is derived from an EMBL/GenBank/DDBJ whole genome shotgun (WGS) entry which is preliminary data.</text>
</comment>
<evidence type="ECO:0000256" key="20">
    <source>
        <dbReference type="ARBA" id="ARBA00023004"/>
    </source>
</evidence>
<keyword evidence="22 37" id="KW-0472">Membrane</keyword>
<comment type="catalytic activity">
    <reaction evidence="2">
        <text>a hydroperoxyeicosatetraenoate = an oxoeicosatetraenoate + H2O</text>
        <dbReference type="Rhea" id="RHEA:55556"/>
        <dbReference type="ChEBI" id="CHEBI:15377"/>
        <dbReference type="ChEBI" id="CHEBI:59720"/>
        <dbReference type="ChEBI" id="CHEBI:131859"/>
        <dbReference type="EC" id="4.2.1.152"/>
    </reaction>
    <physiologicalReaction direction="left-to-right" evidence="2">
        <dbReference type="Rhea" id="RHEA:55557"/>
    </physiologicalReaction>
</comment>
<keyword evidence="10" id="KW-0444">Lipid biosynthesis</keyword>
<evidence type="ECO:0000256" key="13">
    <source>
        <dbReference type="ARBA" id="ARBA00022692"/>
    </source>
</evidence>
<keyword evidence="11" id="KW-0643">Prostaglandin biosynthesis</keyword>
<dbReference type="FunFam" id="1.10.630.10:FF:000042">
    <property type="entry name" value="Cytochrome P450"/>
    <property type="match status" value="1"/>
</dbReference>
<evidence type="ECO:0000256" key="12">
    <source>
        <dbReference type="ARBA" id="ARBA00022617"/>
    </source>
</evidence>
<comment type="subcellular location">
    <subcellularLocation>
        <location evidence="5">Endoplasmic reticulum membrane</location>
        <topology evidence="5">Multi-pass membrane protein</topology>
    </subcellularLocation>
    <subcellularLocation>
        <location evidence="4">Endoplasmic reticulum membrane</location>
        <topology evidence="4">Peripheral membrane protein</topology>
    </subcellularLocation>
    <subcellularLocation>
        <location evidence="3">Microsome membrane</location>
        <topology evidence="3">Peripheral membrane protein</topology>
    </subcellularLocation>
</comment>
<evidence type="ECO:0000256" key="29">
    <source>
        <dbReference type="ARBA" id="ARBA00036475"/>
    </source>
</evidence>
<dbReference type="GO" id="GO:0001516">
    <property type="term" value="P:prostaglandin biosynthetic process"/>
    <property type="evidence" value="ECO:0007669"/>
    <property type="project" value="UniProtKB-KW"/>
</dbReference>
<evidence type="ECO:0000256" key="35">
    <source>
        <dbReference type="RuleBase" id="RU000461"/>
    </source>
</evidence>
<dbReference type="AlphaFoldDB" id="A0A2G8L412"/>
<evidence type="ECO:0000256" key="22">
    <source>
        <dbReference type="ARBA" id="ARBA00023136"/>
    </source>
</evidence>
<evidence type="ECO:0000256" key="10">
    <source>
        <dbReference type="ARBA" id="ARBA00022516"/>
    </source>
</evidence>
<dbReference type="EC" id="5.3.99.5" evidence="30"/>
<feature type="region of interest" description="Disordered" evidence="36">
    <location>
        <begin position="281"/>
        <end position="306"/>
    </location>
</feature>
<evidence type="ECO:0000256" key="7">
    <source>
        <dbReference type="ARBA" id="ARBA00011245"/>
    </source>
</evidence>
<dbReference type="Proteomes" id="UP000230750">
    <property type="component" value="Unassembled WGS sequence"/>
</dbReference>
<dbReference type="InterPro" id="IPR036396">
    <property type="entry name" value="Cyt_P450_sf"/>
</dbReference>
<evidence type="ECO:0000256" key="31">
    <source>
        <dbReference type="ARBA" id="ARBA00040834"/>
    </source>
</evidence>
<keyword evidence="12 34" id="KW-0349">Heme</keyword>
<dbReference type="GO" id="GO:0016705">
    <property type="term" value="F:oxidoreductase activity, acting on paired donors, with incorporation or reduction of molecular oxygen"/>
    <property type="evidence" value="ECO:0007669"/>
    <property type="project" value="InterPro"/>
</dbReference>
<evidence type="ECO:0000256" key="25">
    <source>
        <dbReference type="ARBA" id="ARBA00023239"/>
    </source>
</evidence>
<evidence type="ECO:0000256" key="2">
    <source>
        <dbReference type="ARBA" id="ARBA00001719"/>
    </source>
</evidence>
<dbReference type="GO" id="GO:0008395">
    <property type="term" value="F:steroid hydroxylase activity"/>
    <property type="evidence" value="ECO:0007669"/>
    <property type="project" value="TreeGrafter"/>
</dbReference>
<comment type="catalytic activity">
    <reaction evidence="1">
        <text>(15S)-hydroperoxy-(5Z,8Z,11Z,13E)-eicosatetraenoate = 15-oxo-(5Z,8Z,11Z,13E)-eicosatetraenoate + H2O</text>
        <dbReference type="Rhea" id="RHEA:48636"/>
        <dbReference type="ChEBI" id="CHEBI:15377"/>
        <dbReference type="ChEBI" id="CHEBI:57410"/>
        <dbReference type="ChEBI" id="CHEBI:57446"/>
    </reaction>
    <physiologicalReaction direction="left-to-right" evidence="1">
        <dbReference type="Rhea" id="RHEA:48637"/>
    </physiologicalReaction>
</comment>
<dbReference type="GO" id="GO:0106256">
    <property type="term" value="F:hydroperoxy icosatetraenoate dehydratase activity"/>
    <property type="evidence" value="ECO:0007669"/>
    <property type="project" value="UniProtKB-EC"/>
</dbReference>
<dbReference type="PROSITE" id="PS00086">
    <property type="entry name" value="CYTOCHROME_P450"/>
    <property type="match status" value="1"/>
</dbReference>
<evidence type="ECO:0000256" key="18">
    <source>
        <dbReference type="ARBA" id="ARBA00022989"/>
    </source>
</evidence>
<dbReference type="GO" id="GO:0005789">
    <property type="term" value="C:endoplasmic reticulum membrane"/>
    <property type="evidence" value="ECO:0007669"/>
    <property type="project" value="UniProtKB-SubCell"/>
</dbReference>
<comment type="cofactor">
    <cofactor evidence="34">
        <name>heme</name>
        <dbReference type="ChEBI" id="CHEBI:30413"/>
    </cofactor>
</comment>
<sequence>MAIYELLFNSTTLTLLGSIVAVYLAVDYWKMLYFVRNGIPAPLPIPVFGTMFSYTKGLTFDLVEKRRKYGKIYGMYLGQACIAVNDVDVLQAVLISRFSSLPNRSKLPYKDAPFDKAVSNAQDGHWKSVRNTVSPAFSGNKLKQMNPLINECCDRLVRNIHKQMENQGFIQCKDLFGSYSMEVVASVFFGLHVDCQSNPDDPFTKHASEAFRNAFVTMKAILPFLVPGLGKLYDLLGVSVTDPKIKRFFLGVIAKALELREKGEVKRMDILQLMADAHHLDSSKEDQTTEDPLVHEGTASGSSQRKDALTTEEIMANAYVFFLAGYETTNTALCLTSYLLATHPEKQDKLFEEVKKFAPRREDVTYKVLSQMEYLDCFVRESLRLFPPISVLDRINDKSDIVIKDLLVPKGFRIFVPVYAIHHDPEIWEDPEEFQPERFNKENRGKIHPASWLPFGDGPRNCIGMRLAMMEIKFGIIRVLQEYKLKTCSETESLMQEVPSSALKMESNFNSLLGKPLIATCKSYRLDKKSKESLLSMTARISQDLQVDSGVIIQNLKNGRLLNVNINKPAPRRRYLPSSQIWASEEHPEFVNVEYFEYVNRYYIETLLALIIYVPTKGCMCLSQGVCVLG</sequence>
<evidence type="ECO:0000256" key="23">
    <source>
        <dbReference type="ARBA" id="ARBA00023160"/>
    </source>
</evidence>
<keyword evidence="21" id="KW-0443">Lipid metabolism</keyword>
<evidence type="ECO:0000256" key="6">
    <source>
        <dbReference type="ARBA" id="ARBA00010617"/>
    </source>
</evidence>
<comment type="subunit">
    <text evidence="7">Monomer.</text>
</comment>
<dbReference type="InterPro" id="IPR017972">
    <property type="entry name" value="Cyt_P450_CS"/>
</dbReference>
<dbReference type="EC" id="4.2.1.152" evidence="8"/>
<keyword evidence="35" id="KW-0503">Monooxygenase</keyword>
<evidence type="ECO:0000256" key="17">
    <source>
        <dbReference type="ARBA" id="ARBA00022848"/>
    </source>
</evidence>
<dbReference type="CDD" id="cd11055">
    <property type="entry name" value="CYP3A-like"/>
    <property type="match status" value="1"/>
</dbReference>
<evidence type="ECO:0000256" key="33">
    <source>
        <dbReference type="ARBA" id="ARBA00054825"/>
    </source>
</evidence>
<evidence type="ECO:0000256" key="3">
    <source>
        <dbReference type="ARBA" id="ARBA00004174"/>
    </source>
</evidence>
<dbReference type="PRINTS" id="PR00385">
    <property type="entry name" value="P450"/>
</dbReference>
<comment type="similarity">
    <text evidence="6 35">Belongs to the cytochrome P450 family.</text>
</comment>
<keyword evidence="25" id="KW-0456">Lyase</keyword>
<accession>A0A2G8L412</accession>
<dbReference type="PANTHER" id="PTHR24302:SF47">
    <property type="entry name" value="CYTOCHROME P450"/>
    <property type="match status" value="1"/>
</dbReference>
<dbReference type="GO" id="GO:0005506">
    <property type="term" value="F:iron ion binding"/>
    <property type="evidence" value="ECO:0007669"/>
    <property type="project" value="InterPro"/>
</dbReference>
<evidence type="ECO:0000256" key="32">
    <source>
        <dbReference type="ARBA" id="ARBA00042726"/>
    </source>
</evidence>
<keyword evidence="24" id="KW-0413">Isomerase</keyword>
<keyword evidence="39" id="KW-1185">Reference proteome</keyword>
<comment type="catalytic activity">
    <reaction evidence="28">
        <text>prostaglandin H2 = (12S)-hydroxy-(5Z,8E,10E)-heptadecatrienoate + malonaldehyde</text>
        <dbReference type="Rhea" id="RHEA:48644"/>
        <dbReference type="ChEBI" id="CHEBI:57405"/>
        <dbReference type="ChEBI" id="CHEBI:90694"/>
        <dbReference type="ChEBI" id="CHEBI:566274"/>
    </reaction>
</comment>
<dbReference type="Pfam" id="PF00067">
    <property type="entry name" value="p450"/>
    <property type="match status" value="1"/>
</dbReference>
<keyword evidence="17" id="KW-0492">Microsome</keyword>
<dbReference type="PANTHER" id="PTHR24302">
    <property type="entry name" value="CYTOCHROME P450 FAMILY 3"/>
    <property type="match status" value="1"/>
</dbReference>
<evidence type="ECO:0000256" key="37">
    <source>
        <dbReference type="SAM" id="Phobius"/>
    </source>
</evidence>
<dbReference type="InterPro" id="IPR001128">
    <property type="entry name" value="Cyt_P450"/>
</dbReference>
<evidence type="ECO:0000256" key="28">
    <source>
        <dbReference type="ARBA" id="ARBA00036424"/>
    </source>
</evidence>
<evidence type="ECO:0000256" key="16">
    <source>
        <dbReference type="ARBA" id="ARBA00022832"/>
    </source>
</evidence>
<keyword evidence="15" id="KW-0256">Endoplasmic reticulum</keyword>
<evidence type="ECO:0000256" key="21">
    <source>
        <dbReference type="ARBA" id="ARBA00023098"/>
    </source>
</evidence>
<evidence type="ECO:0000256" key="19">
    <source>
        <dbReference type="ARBA" id="ARBA00023002"/>
    </source>
</evidence>
<keyword evidence="14 34" id="KW-0479">Metal-binding</keyword>
<evidence type="ECO:0000256" key="4">
    <source>
        <dbReference type="ARBA" id="ARBA00004406"/>
    </source>
</evidence>